<dbReference type="GO" id="GO:0005638">
    <property type="term" value="C:lamin filament"/>
    <property type="evidence" value="ECO:0007669"/>
    <property type="project" value="UniProtKB-ARBA"/>
</dbReference>
<dbReference type="Gene3D" id="1.20.5.170">
    <property type="match status" value="1"/>
</dbReference>
<dbReference type="SMART" id="SM01391">
    <property type="entry name" value="Filament"/>
    <property type="match status" value="1"/>
</dbReference>
<feature type="coiled-coil region" evidence="5">
    <location>
        <begin position="254"/>
        <end position="381"/>
    </location>
</feature>
<evidence type="ECO:0000256" key="2">
    <source>
        <dbReference type="ARBA" id="ARBA00023054"/>
    </source>
</evidence>
<dbReference type="GO" id="GO:0090435">
    <property type="term" value="P:protein localization to nuclear envelope"/>
    <property type="evidence" value="ECO:0007669"/>
    <property type="project" value="TreeGrafter"/>
</dbReference>
<dbReference type="InterPro" id="IPR039008">
    <property type="entry name" value="IF_rod_dom"/>
</dbReference>
<organism evidence="9 10">
    <name type="scientific">Ceratitis capitata</name>
    <name type="common">Mediterranean fruit fly</name>
    <name type="synonym">Tephritis capitata</name>
    <dbReference type="NCBI Taxonomy" id="7213"/>
    <lineage>
        <taxon>Eukaryota</taxon>
        <taxon>Metazoa</taxon>
        <taxon>Ecdysozoa</taxon>
        <taxon>Arthropoda</taxon>
        <taxon>Hexapoda</taxon>
        <taxon>Insecta</taxon>
        <taxon>Pterygota</taxon>
        <taxon>Neoptera</taxon>
        <taxon>Endopterygota</taxon>
        <taxon>Diptera</taxon>
        <taxon>Brachycera</taxon>
        <taxon>Muscomorpha</taxon>
        <taxon>Tephritoidea</taxon>
        <taxon>Tephritidae</taxon>
        <taxon>Ceratitis</taxon>
        <taxon>Ceratitis</taxon>
    </lineage>
</organism>
<dbReference type="OrthoDB" id="102442at2759"/>
<dbReference type="PANTHER" id="PTHR45721:SF11">
    <property type="entry name" value="LAMIN DM0-RELATED"/>
    <property type="match status" value="1"/>
</dbReference>
<evidence type="ECO:0000256" key="6">
    <source>
        <dbReference type="SAM" id="MobiDB-lite"/>
    </source>
</evidence>
<protein>
    <submittedName>
        <fullName evidence="9">(Mediterranean fruit fly) hypothetical protein</fullName>
    </submittedName>
</protein>
<dbReference type="Proteomes" id="UP000606786">
    <property type="component" value="Unassembled WGS sequence"/>
</dbReference>
<dbReference type="SUPFAM" id="SSF74853">
    <property type="entry name" value="Lamin A/C globular tail domain"/>
    <property type="match status" value="1"/>
</dbReference>
<dbReference type="InterPro" id="IPR001322">
    <property type="entry name" value="Lamin_tail_dom"/>
</dbReference>
<feature type="compositionally biased region" description="Polar residues" evidence="6">
    <location>
        <begin position="412"/>
        <end position="427"/>
    </location>
</feature>
<keyword evidence="10" id="KW-1185">Reference proteome</keyword>
<dbReference type="Gene3D" id="1.20.5.500">
    <property type="entry name" value="Single helix bin"/>
    <property type="match status" value="1"/>
</dbReference>
<keyword evidence="1" id="KW-0403">Intermediate filament</keyword>
<evidence type="ECO:0000256" key="5">
    <source>
        <dbReference type="SAM" id="Coils"/>
    </source>
</evidence>
<gene>
    <name evidence="9" type="ORF">CCAP1982_LOCUS21089</name>
</gene>
<evidence type="ECO:0000256" key="1">
    <source>
        <dbReference type="ARBA" id="ARBA00022754"/>
    </source>
</evidence>
<dbReference type="GO" id="GO:0051664">
    <property type="term" value="P:nuclear pore localization"/>
    <property type="evidence" value="ECO:0007669"/>
    <property type="project" value="TreeGrafter"/>
</dbReference>
<dbReference type="KEGG" id="ccat:101460577"/>
<dbReference type="GO" id="GO:0005200">
    <property type="term" value="F:structural constituent of cytoskeleton"/>
    <property type="evidence" value="ECO:0007669"/>
    <property type="project" value="TreeGrafter"/>
</dbReference>
<accession>A0A811VFJ0</accession>
<evidence type="ECO:0000313" key="9">
    <source>
        <dbReference type="EMBL" id="CAD7012999.1"/>
    </source>
</evidence>
<dbReference type="GO" id="GO:0031507">
    <property type="term" value="P:heterochromatin formation"/>
    <property type="evidence" value="ECO:0007669"/>
    <property type="project" value="UniProtKB-ARBA"/>
</dbReference>
<feature type="compositionally biased region" description="Polar residues" evidence="6">
    <location>
        <begin position="34"/>
        <end position="43"/>
    </location>
</feature>
<dbReference type="InterPro" id="IPR036415">
    <property type="entry name" value="Lamin_tail_dom_sf"/>
</dbReference>
<proteinExistence type="predicted"/>
<dbReference type="GO" id="GO:0007097">
    <property type="term" value="P:nuclear migration"/>
    <property type="evidence" value="ECO:0007669"/>
    <property type="project" value="TreeGrafter"/>
</dbReference>
<sequence length="623" mass="69963">MSQKRVSVSTRISRASTSTPVGGQSSARGGATSPGATSPTRTTRIQEKEELQHLNDRLACYIDRMRYLENDNNRLTQELQIAQDTVNREVSNIKAMYEKELAAARKLLDETAKEKAKLEIDIKRLWEENDDLKQRLDKKTKDCAIAENSARVYESRYNEINGKYNQALTDRKKAEDQAKDLGIENDRLRKQLEDLRKQLEAETLARVDLENQNQSLREELSFKDQVHSRELTETRSRRQIEISEIDGRLSKQYEAKLQQSLQELRDQYEAQMRANREEIELLYDNEIKNLQAAANRAANSSAHATEEVRLMRTKIDGLNAKIQDLENTNAGLNARIRELENLLDSERARHNQYIASLEAELQRMRDEMAQQLQEYRDLMDIKVSLDLEIAAYDKLLCGEERRLKISSPGRPGTSTNTDSGYSNGTHLSVSSTSRSGRVTPSGRRSATPGAGGSASAVKRRRTVIDESEDRNLSEFSVNSAAKGDLQIVDADSEGRYIKLHNKGSEEIHLTGWQLTRIAGDEELAFKFSRGAKINGGATVTIWSVDAGAAHDPPQNLVMKKKWPVADSMRSVLANADKEDVASYDRVRSNISSHASRHRTTGSGFTLGSGVGSTGVRSLFSLLF</sequence>
<feature type="coiled-coil region" evidence="5">
    <location>
        <begin position="51"/>
        <end position="226"/>
    </location>
</feature>
<dbReference type="Pfam" id="PF00038">
    <property type="entry name" value="Filament"/>
    <property type="match status" value="1"/>
</dbReference>
<dbReference type="AlphaFoldDB" id="A0A811VFJ0"/>
<dbReference type="GO" id="GO:0030833">
    <property type="term" value="P:regulation of actin filament polymerization"/>
    <property type="evidence" value="ECO:0007669"/>
    <property type="project" value="UniProtKB-ARBA"/>
</dbReference>
<evidence type="ECO:0000256" key="4">
    <source>
        <dbReference type="ARBA" id="ARBA00024186"/>
    </source>
</evidence>
<feature type="compositionally biased region" description="Low complexity" evidence="6">
    <location>
        <begin position="428"/>
        <end position="456"/>
    </location>
</feature>
<dbReference type="PROSITE" id="PS51842">
    <property type="entry name" value="IF_ROD_2"/>
    <property type="match status" value="1"/>
</dbReference>
<keyword evidence="2 5" id="KW-0175">Coiled coil</keyword>
<dbReference type="PROSITE" id="PS51841">
    <property type="entry name" value="LTD"/>
    <property type="match status" value="1"/>
</dbReference>
<reference evidence="9" key="1">
    <citation type="submission" date="2020-11" db="EMBL/GenBank/DDBJ databases">
        <authorList>
            <person name="Whitehead M."/>
        </authorList>
    </citation>
    <scope>NUCLEOTIDE SEQUENCE</scope>
    <source>
        <strain evidence="9">EGII</strain>
    </source>
</reference>
<dbReference type="FunFam" id="1.20.5.500:FF:000008">
    <property type="entry name" value="Lamin, isoform B"/>
    <property type="match status" value="1"/>
</dbReference>
<dbReference type="FunFam" id="1.20.5.170:FF:000058">
    <property type="entry name" value="Intermediate filament protein B"/>
    <property type="match status" value="1"/>
</dbReference>
<feature type="compositionally biased region" description="Polar residues" evidence="6">
    <location>
        <begin position="1"/>
        <end position="27"/>
    </location>
</feature>
<dbReference type="GO" id="GO:0006998">
    <property type="term" value="P:nuclear envelope organization"/>
    <property type="evidence" value="ECO:0007669"/>
    <property type="project" value="TreeGrafter"/>
</dbReference>
<evidence type="ECO:0000256" key="3">
    <source>
        <dbReference type="ARBA" id="ARBA00023242"/>
    </source>
</evidence>
<dbReference type="Gene3D" id="1.20.5.1160">
    <property type="entry name" value="Vasodilator-stimulated phosphoprotein"/>
    <property type="match status" value="1"/>
</dbReference>
<dbReference type="Pfam" id="PF00932">
    <property type="entry name" value="LTD"/>
    <property type="match status" value="1"/>
</dbReference>
<feature type="domain" description="LTD" evidence="7">
    <location>
        <begin position="473"/>
        <end position="587"/>
    </location>
</feature>
<comment type="caution">
    <text evidence="9">The sequence shown here is derived from an EMBL/GenBank/DDBJ whole genome shotgun (WGS) entry which is preliminary data.</text>
</comment>
<dbReference type="SUPFAM" id="SSF64593">
    <property type="entry name" value="Intermediate filament protein, coiled coil region"/>
    <property type="match status" value="2"/>
</dbReference>
<evidence type="ECO:0000259" key="8">
    <source>
        <dbReference type="PROSITE" id="PS51842"/>
    </source>
</evidence>
<feature type="domain" description="IF rod" evidence="8">
    <location>
        <begin position="47"/>
        <end position="403"/>
    </location>
</feature>
<dbReference type="EMBL" id="CAJHJT010000056">
    <property type="protein sequence ID" value="CAD7012999.1"/>
    <property type="molecule type" value="Genomic_DNA"/>
</dbReference>
<evidence type="ECO:0000259" key="7">
    <source>
        <dbReference type="PROSITE" id="PS51841"/>
    </source>
</evidence>
<feature type="region of interest" description="Disordered" evidence="6">
    <location>
        <begin position="1"/>
        <end position="46"/>
    </location>
</feature>
<dbReference type="Gene3D" id="2.60.40.1260">
    <property type="entry name" value="Lamin Tail domain"/>
    <property type="match status" value="1"/>
</dbReference>
<name>A0A811VFJ0_CERCA</name>
<evidence type="ECO:0000313" key="10">
    <source>
        <dbReference type="Proteomes" id="UP000606786"/>
    </source>
</evidence>
<feature type="region of interest" description="Disordered" evidence="6">
    <location>
        <begin position="404"/>
        <end position="470"/>
    </location>
</feature>
<dbReference type="PANTHER" id="PTHR45721">
    <property type="entry name" value="LAMIN DM0-RELATED"/>
    <property type="match status" value="1"/>
</dbReference>
<dbReference type="GO" id="GO:0007112">
    <property type="term" value="P:male meiosis cytokinesis"/>
    <property type="evidence" value="ECO:0007669"/>
    <property type="project" value="UniProtKB-ARBA"/>
</dbReference>
<keyword evidence="3" id="KW-0539">Nucleus</keyword>
<comment type="subcellular location">
    <subcellularLocation>
        <location evidence="4">Nucleus lamina</location>
    </subcellularLocation>
</comment>